<dbReference type="OMA" id="QDFLRMY"/>
<comment type="function">
    <text evidence="8">Mitochondrial intermembrane chaperone that participates in the import and insertion of some multi-pass transmembrane proteins into the mitochondrial inner membrane. Also required for the transfer of beta-barrel precursors from the TOM complex to the sorting and assembly machinery (SAM complex) of the outer membrane. Acts as a chaperone-like protein that protects the hydrophobic precursors from aggregation and guide them through the mitochondrial intermembrane space.</text>
</comment>
<keyword evidence="8" id="KW-0999">Mitochondrion inner membrane</keyword>
<reference evidence="11" key="3">
    <citation type="submission" date="2019-04" db="EMBL/GenBank/DDBJ databases">
        <authorList>
            <person name="Howe K."/>
            <person name="Paulini M."/>
            <person name="Williams G."/>
        </authorList>
    </citation>
    <scope>NUCLEOTIDE SEQUENCE [LARGE SCALE GENOMIC DNA]</scope>
    <source>
        <strain evidence="11">FR3</strain>
    </source>
</reference>
<feature type="domain" description="Tim10-like" evidence="9">
    <location>
        <begin position="11"/>
        <end position="68"/>
    </location>
</feature>
<keyword evidence="3" id="KW-0862">Zinc</keyword>
<dbReference type="Gene3D" id="1.10.287.810">
    <property type="entry name" value="Mitochondrial import inner membrane translocase subunit tim13 like domains"/>
    <property type="match status" value="1"/>
</dbReference>
<evidence type="ECO:0000256" key="3">
    <source>
        <dbReference type="ARBA" id="ARBA00022833"/>
    </source>
</evidence>
<dbReference type="SUPFAM" id="SSF144122">
    <property type="entry name" value="Tim10-like"/>
    <property type="match status" value="1"/>
</dbReference>
<evidence type="ECO:0000256" key="4">
    <source>
        <dbReference type="ARBA" id="ARBA00022927"/>
    </source>
</evidence>
<dbReference type="WBParaSite" id="Bm14075.1">
    <property type="protein sequence ID" value="Bm14075.1"/>
    <property type="gene ID" value="WBGene00234336"/>
</dbReference>
<comment type="subcellular location">
    <subcellularLocation>
        <location evidence="8">Mitochondrion inner membrane</location>
        <topology evidence="8">Peripheral membrane protein</topology>
        <orientation evidence="8">Intermembrane side</orientation>
    </subcellularLocation>
</comment>
<evidence type="ECO:0000256" key="5">
    <source>
        <dbReference type="ARBA" id="ARBA00023010"/>
    </source>
</evidence>
<dbReference type="GO" id="GO:0046872">
    <property type="term" value="F:metal ion binding"/>
    <property type="evidence" value="ECO:0007669"/>
    <property type="project" value="UniProtKB-KW"/>
</dbReference>
<evidence type="ECO:0000313" key="10">
    <source>
        <dbReference type="EMBL" id="CDQ04415.1"/>
    </source>
</evidence>
<comment type="similarity">
    <text evidence="8">Belongs to the small Tim family.</text>
</comment>
<proteinExistence type="inferred from homology"/>
<evidence type="ECO:0000256" key="7">
    <source>
        <dbReference type="ARBA" id="ARBA00023157"/>
    </source>
</evidence>
<keyword evidence="8" id="KW-0472">Membrane</keyword>
<dbReference type="PANTHER" id="PTHR13172">
    <property type="entry name" value="MITOCHONDRIAL IMPORT INNER MEMBRANE TRANSLOCASE SUBUNIT TIM9B"/>
    <property type="match status" value="1"/>
</dbReference>
<name>A0A0K0J063_BRUMA</name>
<evidence type="ECO:0000313" key="11">
    <source>
        <dbReference type="EMBL" id="VIO89295.1"/>
    </source>
</evidence>
<dbReference type="GO" id="GO:0015031">
    <property type="term" value="P:protein transport"/>
    <property type="evidence" value="ECO:0007669"/>
    <property type="project" value="UniProtKB-KW"/>
</dbReference>
<reference evidence="10" key="2">
    <citation type="submission" date="2012-12" db="EMBL/GenBank/DDBJ databases">
        <authorList>
            <person name="Gao Y.W."/>
            <person name="Fan S.T."/>
            <person name="Sun H.T."/>
            <person name="Wang Z."/>
            <person name="Gao X.L."/>
            <person name="Li Y.G."/>
            <person name="Wang T.C."/>
            <person name="Zhang K."/>
            <person name="Xu W.W."/>
            <person name="Yu Z.J."/>
            <person name="Xia X.Z."/>
        </authorList>
    </citation>
    <scope>NUCLEOTIDE SEQUENCE</scope>
    <source>
        <strain evidence="10">FR3</strain>
    </source>
</reference>
<keyword evidence="8" id="KW-0143">Chaperone</keyword>
<evidence type="ECO:0000313" key="13">
    <source>
        <dbReference type="WBParaSite" id="Bm14075.1"/>
    </source>
</evidence>
<dbReference type="FunCoup" id="A0A0K0J063">
    <property type="interactions" value="1879"/>
</dbReference>
<protein>
    <recommendedName>
        <fullName evidence="8">Mitochondrial import inner membrane translocase subunit</fullName>
    </recommendedName>
</protein>
<dbReference type="Proteomes" id="UP000006672">
    <property type="component" value="Unassembled WGS sequence"/>
</dbReference>
<comment type="domain">
    <text evidence="8">The twin CX3C motif contains 4 conserved Cys residues that form 2 disulfide bonds in the mitochondrial intermembrane space.</text>
</comment>
<sequence length="83" mass="9512">MAENSTETDLKTFKDFLTQYNAVAEQCFTSCITDFTTRTVSNSEEQCCSNCLDKFLKMTQRMSLRFQEHQLIQSEAQGPLGLK</sequence>
<keyword evidence="4 8" id="KW-0653">Protein transport</keyword>
<keyword evidence="12" id="KW-1185">Reference proteome</keyword>
<dbReference type="EMBL" id="LN856503">
    <property type="protein sequence ID" value="CDQ04415.1"/>
    <property type="molecule type" value="Genomic_DNA"/>
</dbReference>
<evidence type="ECO:0000259" key="9">
    <source>
        <dbReference type="Pfam" id="PF02953"/>
    </source>
</evidence>
<dbReference type="Pfam" id="PF02953">
    <property type="entry name" value="zf-Tim10_DDP"/>
    <property type="match status" value="1"/>
</dbReference>
<dbReference type="WormBase" id="Bm14075">
    <property type="protein sequence ID" value="BM26727"/>
    <property type="gene ID" value="WBGene00234336"/>
    <property type="gene designation" value="Bma-tin-9.1"/>
</dbReference>
<evidence type="ECO:0000313" key="14">
    <source>
        <dbReference type="WormBase" id="Bm14075"/>
    </source>
</evidence>
<dbReference type="GO" id="GO:0040014">
    <property type="term" value="P:regulation of multicellular organism growth"/>
    <property type="evidence" value="ECO:0007669"/>
    <property type="project" value="EnsemblMetazoa"/>
</dbReference>
<comment type="subunit">
    <text evidence="8">Heterohexamer.</text>
</comment>
<gene>
    <name evidence="14" type="primary">bma-tin-9.1</name>
    <name evidence="10 13" type="synonym">Bma-tin-9.1</name>
    <name evidence="14" type="ORF">Bm14075</name>
    <name evidence="11" type="ORF">BM_BM14075</name>
    <name evidence="10" type="ORF">BM_Bm14075</name>
</gene>
<dbReference type="GeneID" id="66057962"/>
<keyword evidence="7 8" id="KW-1015">Disulfide bond</keyword>
<evidence type="ECO:0000256" key="6">
    <source>
        <dbReference type="ARBA" id="ARBA00023128"/>
    </source>
</evidence>
<accession>A0A0K0J063</accession>
<dbReference type="GO" id="GO:0005743">
    <property type="term" value="C:mitochondrial inner membrane"/>
    <property type="evidence" value="ECO:0007669"/>
    <property type="project" value="UniProtKB-SubCell"/>
</dbReference>
<dbReference type="InterPro" id="IPR004217">
    <property type="entry name" value="Tim10-like"/>
</dbReference>
<dbReference type="STRING" id="6279.A0A0K0J063"/>
<evidence type="ECO:0000256" key="2">
    <source>
        <dbReference type="ARBA" id="ARBA00022723"/>
    </source>
</evidence>
<keyword evidence="5 8" id="KW-0811">Translocation</keyword>
<dbReference type="OrthoDB" id="1551503at2759"/>
<dbReference type="InterPro" id="IPR035427">
    <property type="entry name" value="Tim10-like_dom_sf"/>
</dbReference>
<reference evidence="10 12" key="1">
    <citation type="journal article" date="2007" name="Science">
        <title>Draft genome of the filarial nematode parasite Brugia malayi.</title>
        <authorList>
            <person name="Ghedin E."/>
            <person name="Wang S."/>
            <person name="Spiro D."/>
            <person name="Caler E."/>
            <person name="Zhao Q."/>
            <person name="Crabtree J."/>
            <person name="Allen J.E."/>
            <person name="Delcher A.L."/>
            <person name="Guiliano D.B."/>
            <person name="Miranda-Saavedra D."/>
            <person name="Angiuoli S.V."/>
            <person name="Creasy T."/>
            <person name="Amedeo P."/>
            <person name="Haas B."/>
            <person name="El-Sayed N.M."/>
            <person name="Wortman J.R."/>
            <person name="Feldblyum T."/>
            <person name="Tallon L."/>
            <person name="Schatz M."/>
            <person name="Shumway M."/>
            <person name="Koo H."/>
            <person name="Salzberg S.L."/>
            <person name="Schobel S."/>
            <person name="Pertea M."/>
            <person name="Pop M."/>
            <person name="White O."/>
            <person name="Barton G.J."/>
            <person name="Carlow C.K."/>
            <person name="Crawford M.J."/>
            <person name="Daub J."/>
            <person name="Dimmic M.W."/>
            <person name="Estes C.F."/>
            <person name="Foster J.M."/>
            <person name="Ganatra M."/>
            <person name="Gregory W.F."/>
            <person name="Johnson N.M."/>
            <person name="Jin J."/>
            <person name="Komuniecki R."/>
            <person name="Korf I."/>
            <person name="Kumar S."/>
            <person name="Laney S."/>
            <person name="Li B.W."/>
            <person name="Li W."/>
            <person name="Lindblom T.H."/>
            <person name="Lustigman S."/>
            <person name="Ma D."/>
            <person name="Maina C.V."/>
            <person name="Martin D.M."/>
            <person name="McCarter J.P."/>
            <person name="McReynolds L."/>
            <person name="Mitreva M."/>
            <person name="Nutman T.B."/>
            <person name="Parkinson J."/>
            <person name="Peregrin-Alvarez J.M."/>
            <person name="Poole C."/>
            <person name="Ren Q."/>
            <person name="Saunders L."/>
            <person name="Sluder A.E."/>
            <person name="Smith K."/>
            <person name="Stanke M."/>
            <person name="Unnasch T.R."/>
            <person name="Ware J."/>
            <person name="Wei A.D."/>
            <person name="Weil G."/>
            <person name="Williams D.J."/>
            <person name="Zhang Y."/>
            <person name="Williams S.A."/>
            <person name="Fraser-Liggett C."/>
            <person name="Slatko B."/>
            <person name="Blaxter M.L."/>
            <person name="Scott A.L."/>
        </authorList>
    </citation>
    <scope>NUCLEOTIDE SEQUENCE</scope>
    <source>
        <strain evidence="10 12">FR3</strain>
    </source>
</reference>
<organism evidence="12 13">
    <name type="scientific">Brugia malayi</name>
    <name type="common">Filarial nematode worm</name>
    <dbReference type="NCBI Taxonomy" id="6279"/>
    <lineage>
        <taxon>Eukaryota</taxon>
        <taxon>Metazoa</taxon>
        <taxon>Ecdysozoa</taxon>
        <taxon>Nematoda</taxon>
        <taxon>Chromadorea</taxon>
        <taxon>Rhabditida</taxon>
        <taxon>Spirurina</taxon>
        <taxon>Spiruromorpha</taxon>
        <taxon>Filarioidea</taxon>
        <taxon>Onchocercidae</taxon>
        <taxon>Brugia</taxon>
    </lineage>
</organism>
<accession>A0A4E9EYE3</accession>
<evidence type="ECO:0000256" key="1">
    <source>
        <dbReference type="ARBA" id="ARBA00022448"/>
    </source>
</evidence>
<dbReference type="InterPro" id="IPR050673">
    <property type="entry name" value="Mito_inner_translocase_sub"/>
</dbReference>
<keyword evidence="1 8" id="KW-0813">Transport</keyword>
<dbReference type="EMBL" id="CAAKNF010000196">
    <property type="protein sequence ID" value="VIO89295.1"/>
    <property type="molecule type" value="Genomic_DNA"/>
</dbReference>
<dbReference type="GO" id="GO:0045039">
    <property type="term" value="P:protein insertion into mitochondrial inner membrane"/>
    <property type="evidence" value="ECO:0007669"/>
    <property type="project" value="EnsemblMetazoa"/>
</dbReference>
<keyword evidence="2" id="KW-0479">Metal-binding</keyword>
<keyword evidence="6 8" id="KW-0496">Mitochondrion</keyword>
<reference evidence="13" key="4">
    <citation type="submission" date="2019-12" db="UniProtKB">
        <authorList>
            <consortium name="WormBaseParasite"/>
        </authorList>
    </citation>
    <scope>IDENTIFICATION</scope>
</reference>
<dbReference type="AlphaFoldDB" id="A0A0K0J063"/>
<dbReference type="RefSeq" id="XP_042931435.1">
    <property type="nucleotide sequence ID" value="XM_043075501.1"/>
</dbReference>
<evidence type="ECO:0000256" key="8">
    <source>
        <dbReference type="RuleBase" id="RU367043"/>
    </source>
</evidence>
<evidence type="ECO:0000313" key="12">
    <source>
        <dbReference type="Proteomes" id="UP000006672"/>
    </source>
</evidence>